<dbReference type="GO" id="GO:0042121">
    <property type="term" value="P:alginic acid biosynthetic process"/>
    <property type="evidence" value="ECO:0007669"/>
    <property type="project" value="InterPro"/>
</dbReference>
<dbReference type="AlphaFoldDB" id="A0A9D2ANG0"/>
<evidence type="ECO:0000256" key="1">
    <source>
        <dbReference type="ARBA" id="ARBA00004651"/>
    </source>
</evidence>
<feature type="transmembrane region" description="Helical" evidence="8">
    <location>
        <begin position="463"/>
        <end position="482"/>
    </location>
</feature>
<dbReference type="PIRSF" id="PIRSF500217">
    <property type="entry name" value="AlgI"/>
    <property type="match status" value="1"/>
</dbReference>
<comment type="subcellular location">
    <subcellularLocation>
        <location evidence="1">Cell membrane</location>
        <topology evidence="1">Multi-pass membrane protein</topology>
    </subcellularLocation>
</comment>
<evidence type="ECO:0000313" key="10">
    <source>
        <dbReference type="Proteomes" id="UP000824230"/>
    </source>
</evidence>
<feature type="transmembrane region" description="Helical" evidence="8">
    <location>
        <begin position="343"/>
        <end position="365"/>
    </location>
</feature>
<comment type="similarity">
    <text evidence="2 7">Belongs to the membrane-bound acyltransferase family.</text>
</comment>
<dbReference type="InterPro" id="IPR024194">
    <property type="entry name" value="Ac/AlaTfrase_AlgI/DltB"/>
</dbReference>
<evidence type="ECO:0000256" key="7">
    <source>
        <dbReference type="PIRNR" id="PIRNR016636"/>
    </source>
</evidence>
<dbReference type="InterPro" id="IPR028362">
    <property type="entry name" value="AlgI"/>
</dbReference>
<reference evidence="9" key="1">
    <citation type="journal article" date="2021" name="PeerJ">
        <title>Extensive microbial diversity within the chicken gut microbiome revealed by metagenomics and culture.</title>
        <authorList>
            <person name="Gilroy R."/>
            <person name="Ravi A."/>
            <person name="Getino M."/>
            <person name="Pursley I."/>
            <person name="Horton D.L."/>
            <person name="Alikhan N.F."/>
            <person name="Baker D."/>
            <person name="Gharbi K."/>
            <person name="Hall N."/>
            <person name="Watson M."/>
            <person name="Adriaenssens E.M."/>
            <person name="Foster-Nyarko E."/>
            <person name="Jarju S."/>
            <person name="Secka A."/>
            <person name="Antonio M."/>
            <person name="Oren A."/>
            <person name="Chaudhuri R.R."/>
            <person name="La Ragione R."/>
            <person name="Hildebrand F."/>
            <person name="Pallen M.J."/>
        </authorList>
    </citation>
    <scope>NUCLEOTIDE SEQUENCE</scope>
    <source>
        <strain evidence="9">ChiHjej12B11-1927</strain>
    </source>
</reference>
<keyword evidence="3 7" id="KW-1003">Cell membrane</keyword>
<feature type="transmembrane region" description="Helical" evidence="8">
    <location>
        <begin position="29"/>
        <end position="44"/>
    </location>
</feature>
<organism evidence="9 10">
    <name type="scientific">Candidatus Blautia pullistercoris</name>
    <dbReference type="NCBI Taxonomy" id="2838499"/>
    <lineage>
        <taxon>Bacteria</taxon>
        <taxon>Bacillati</taxon>
        <taxon>Bacillota</taxon>
        <taxon>Clostridia</taxon>
        <taxon>Lachnospirales</taxon>
        <taxon>Lachnospiraceae</taxon>
        <taxon>Blautia</taxon>
    </lineage>
</organism>
<evidence type="ECO:0000256" key="5">
    <source>
        <dbReference type="ARBA" id="ARBA00022989"/>
    </source>
</evidence>
<dbReference type="Pfam" id="PF03062">
    <property type="entry name" value="MBOAT"/>
    <property type="match status" value="1"/>
</dbReference>
<comment type="caution">
    <text evidence="9">The sequence shown here is derived from an EMBL/GenBank/DDBJ whole genome shotgun (WGS) entry which is preliminary data.</text>
</comment>
<feature type="transmembrane region" description="Helical" evidence="8">
    <location>
        <begin position="417"/>
        <end position="443"/>
    </location>
</feature>
<feature type="transmembrane region" description="Helical" evidence="8">
    <location>
        <begin position="503"/>
        <end position="522"/>
    </location>
</feature>
<evidence type="ECO:0000256" key="4">
    <source>
        <dbReference type="ARBA" id="ARBA00022692"/>
    </source>
</evidence>
<dbReference type="InterPro" id="IPR004299">
    <property type="entry name" value="MBOAT_fam"/>
</dbReference>
<evidence type="ECO:0000256" key="8">
    <source>
        <dbReference type="SAM" id="Phobius"/>
    </source>
</evidence>
<keyword evidence="4 8" id="KW-0812">Transmembrane</keyword>
<feature type="transmembrane region" description="Helical" evidence="8">
    <location>
        <begin position="371"/>
        <end position="388"/>
    </location>
</feature>
<dbReference type="PANTHER" id="PTHR13285">
    <property type="entry name" value="ACYLTRANSFERASE"/>
    <property type="match status" value="1"/>
</dbReference>
<evidence type="ECO:0000256" key="2">
    <source>
        <dbReference type="ARBA" id="ARBA00010323"/>
    </source>
</evidence>
<gene>
    <name evidence="9" type="ORF">H9738_08515</name>
</gene>
<feature type="transmembrane region" description="Helical" evidence="8">
    <location>
        <begin position="100"/>
        <end position="119"/>
    </location>
</feature>
<proteinExistence type="inferred from homology"/>
<keyword evidence="7" id="KW-0012">Acyltransferase</keyword>
<dbReference type="Proteomes" id="UP000824230">
    <property type="component" value="Unassembled WGS sequence"/>
</dbReference>
<evidence type="ECO:0000256" key="3">
    <source>
        <dbReference type="ARBA" id="ARBA00022475"/>
    </source>
</evidence>
<feature type="transmembrane region" description="Helical" evidence="8">
    <location>
        <begin position="6"/>
        <end position="22"/>
    </location>
</feature>
<evidence type="ECO:0000313" key="9">
    <source>
        <dbReference type="EMBL" id="HIX37895.1"/>
    </source>
</evidence>
<keyword evidence="7" id="KW-0808">Transferase</keyword>
<name>A0A9D2ANG0_9FIRM</name>
<reference evidence="9" key="2">
    <citation type="submission" date="2021-04" db="EMBL/GenBank/DDBJ databases">
        <authorList>
            <person name="Gilroy R."/>
        </authorList>
    </citation>
    <scope>NUCLEOTIDE SEQUENCE</scope>
    <source>
        <strain evidence="9">ChiHjej12B11-1927</strain>
    </source>
</reference>
<protein>
    <submittedName>
        <fullName evidence="9">MBOAT family protein</fullName>
    </submittedName>
</protein>
<keyword evidence="6 7" id="KW-0472">Membrane</keyword>
<dbReference type="GO" id="GO:0016746">
    <property type="term" value="F:acyltransferase activity"/>
    <property type="evidence" value="ECO:0007669"/>
    <property type="project" value="UniProtKB-KW"/>
</dbReference>
<evidence type="ECO:0000256" key="6">
    <source>
        <dbReference type="ARBA" id="ARBA00023136"/>
    </source>
</evidence>
<dbReference type="EMBL" id="DXFG01000170">
    <property type="protein sequence ID" value="HIX37895.1"/>
    <property type="molecule type" value="Genomic_DNA"/>
</dbReference>
<accession>A0A9D2ANG0</accession>
<dbReference type="GO" id="GO:0005886">
    <property type="term" value="C:plasma membrane"/>
    <property type="evidence" value="ECO:0007669"/>
    <property type="project" value="UniProtKB-SubCell"/>
</dbReference>
<keyword evidence="5 8" id="KW-1133">Transmembrane helix</keyword>
<dbReference type="PIRSF" id="PIRSF016636">
    <property type="entry name" value="AlgI_DltB"/>
    <property type="match status" value="1"/>
</dbReference>
<dbReference type="InterPro" id="IPR051085">
    <property type="entry name" value="MB_O-acyltransferase"/>
</dbReference>
<sequence>MSYHNPVYLFLFLPAVLLAYQLTPRKRRWILLLFAGYFFFWTISGKLVLYLIGTTFFTHYIGLWLDLLKTSCKEKGEKEKKLEKGREKAVRTQYRKKERLVLALGVCTLLGALACLKYYNFFAQNANLILEHAGQRGIFQVKNLLLPVGISFYTLQAISYMADVYWEKIRPQRHLGKLALFLGFFPQIMEGPISMYGQTGEALWKGEDLRGENLSAGCARILWGLFKKMIIADRLYVLVTAVFEHYQDYNGSIVAFAAIAYTLQLYMEFSGCMDIVIGSGRLFGVTLPENFCRPFASENAAQFWRRWHITLGTWLKTYVFYPLSVSRMVKKWNRFGKKHLGKYFTRLGATALCLFPVWLCNGLWHGASWNYIFYGMYYFVILLAGSALEPARDQMIRAFGINQNALYWKIPRILKTWVIIFVGELFFRANGLKAGMTMFFSIFKDFRLDTLWDGTFLGFGLDKGDYMVVFAGILLVSAAGIIKERNLLNGKGLQDMKTPFRWAVYYGLILSVLIFGAYGIGYQQVDLIYAGF</sequence>
<dbReference type="PANTHER" id="PTHR13285:SF18">
    <property type="entry name" value="PROTEIN-CYSTEINE N-PALMITOYLTRANSFERASE RASP"/>
    <property type="match status" value="1"/>
</dbReference>
<feature type="transmembrane region" description="Helical" evidence="8">
    <location>
        <begin position="144"/>
        <end position="166"/>
    </location>
</feature>